<protein>
    <submittedName>
        <fullName evidence="1">Uncharacterized protein</fullName>
    </submittedName>
</protein>
<dbReference type="Proteomes" id="UP000472372">
    <property type="component" value="Chromosome 6"/>
</dbReference>
<evidence type="ECO:0000313" key="2">
    <source>
        <dbReference type="Proteomes" id="UP000472372"/>
    </source>
</evidence>
<dbReference type="AlphaFoldDB" id="A0A6S6W5E6"/>
<proteinExistence type="predicted"/>
<evidence type="ECO:0000313" key="1">
    <source>
        <dbReference type="EMBL" id="CAE7185815.1"/>
    </source>
</evidence>
<reference evidence="1" key="1">
    <citation type="submission" date="2021-02" db="EMBL/GenBank/DDBJ databases">
        <authorList>
            <person name="Syme A R."/>
            <person name="Syme A R."/>
            <person name="Moolhuijzen P."/>
        </authorList>
    </citation>
    <scope>NUCLEOTIDE SEQUENCE</scope>
    <source>
        <strain evidence="1">W1-1</strain>
    </source>
</reference>
<sequence length="537" mass="62121">MPSPTSRLEALPAEIFNHILSYLLHPKPTLESNGIIYRHHMNTAILRVNKAVYASAKGYLHHSNSWIRLDLSWHGLLVDPKSIRIPYIVIEHKKPKKTISEVYGGDGRCRPVEQDVPPGRIHVRITFPPATNMTQKCIKRVCLNSQCQPYMRLLVLEANLKMFLAYIRTNDLAYCDRNPRLKEPLESLQMAIDYYGASFDIRITQDQQITKYKHLVDEFKMFSGPYHECTILGHEDQAHASHVVESIRLSRWISNGQFNIVEHRSKTELEGVAHILYLKCRGDELLRGGRYVNACSCYRDAQNFELAWRAHNPEPTTAPFWTATSTILQAFHISIAINFAIAYVATGLTGRVLHYRGADMFRWLNELHDFVRGQGFTRSHRYPQIKMLASIYELLAKLKTYPLLFFSRMEHICCAWSTYHHDACDCAETPCRISRMIRRFFNVIKSMSEDKTLSDVPEFGQLRQLAKEFKLQPMKWAIHETLFPEGLRARLEFMPRAHVEKGEVVMDSEAFLAHIPIFNKPTEDDMVTIEAGVRYLI</sequence>
<organism evidence="1 2">
    <name type="scientific">Pyrenophora teres f. teres</name>
    <dbReference type="NCBI Taxonomy" id="97479"/>
    <lineage>
        <taxon>Eukaryota</taxon>
        <taxon>Fungi</taxon>
        <taxon>Dikarya</taxon>
        <taxon>Ascomycota</taxon>
        <taxon>Pezizomycotina</taxon>
        <taxon>Dothideomycetes</taxon>
        <taxon>Pleosporomycetidae</taxon>
        <taxon>Pleosporales</taxon>
        <taxon>Pleosporineae</taxon>
        <taxon>Pleosporaceae</taxon>
        <taxon>Pyrenophora</taxon>
    </lineage>
</organism>
<gene>
    <name evidence="1" type="ORF">PTTW11_06868</name>
</gene>
<dbReference type="EMBL" id="HG992982">
    <property type="protein sequence ID" value="CAE7185815.1"/>
    <property type="molecule type" value="Genomic_DNA"/>
</dbReference>
<name>A0A6S6W5E6_9PLEO</name>
<accession>A0A6S6W5E6</accession>